<dbReference type="InterPro" id="IPR051540">
    <property type="entry name" value="S-2-haloacid_dehalogenase"/>
</dbReference>
<dbReference type="PANTHER" id="PTHR43316:SF9">
    <property type="entry name" value="ACID DEHALOGENASE, PUTATIVE (AFU_ORTHOLOGUE AFUA_6G14460)-RELATED"/>
    <property type="match status" value="1"/>
</dbReference>
<dbReference type="PANTHER" id="PTHR43316">
    <property type="entry name" value="HYDROLASE, HALOACID DELAHOGENASE-RELATED"/>
    <property type="match status" value="1"/>
</dbReference>
<organism evidence="2 3">
    <name type="scientific">Colletotrichum phormii</name>
    <dbReference type="NCBI Taxonomy" id="359342"/>
    <lineage>
        <taxon>Eukaryota</taxon>
        <taxon>Fungi</taxon>
        <taxon>Dikarya</taxon>
        <taxon>Ascomycota</taxon>
        <taxon>Pezizomycotina</taxon>
        <taxon>Sordariomycetes</taxon>
        <taxon>Hypocreomycetidae</taxon>
        <taxon>Glomerellales</taxon>
        <taxon>Glomerellaceae</taxon>
        <taxon>Colletotrichum</taxon>
        <taxon>Colletotrichum acutatum species complex</taxon>
    </lineage>
</organism>
<dbReference type="Gene3D" id="3.40.50.1000">
    <property type="entry name" value="HAD superfamily/HAD-like"/>
    <property type="match status" value="1"/>
</dbReference>
<protein>
    <submittedName>
        <fullName evidence="2">Haloacid dehalogenase-like hydrolase-domain-containing protein</fullName>
    </submittedName>
</protein>
<dbReference type="SFLD" id="SFLDG01129">
    <property type="entry name" value="C1.5:_HAD__Beta-PGM__Phosphata"/>
    <property type="match status" value="1"/>
</dbReference>
<dbReference type="SUPFAM" id="SSF56784">
    <property type="entry name" value="HAD-like"/>
    <property type="match status" value="1"/>
</dbReference>
<evidence type="ECO:0000256" key="1">
    <source>
        <dbReference type="ARBA" id="ARBA00022801"/>
    </source>
</evidence>
<dbReference type="EMBL" id="JAHMHQ010000023">
    <property type="protein sequence ID" value="KAK1624731.1"/>
    <property type="molecule type" value="Genomic_DNA"/>
</dbReference>
<comment type="caution">
    <text evidence="2">The sequence shown here is derived from an EMBL/GenBank/DDBJ whole genome shotgun (WGS) entry which is preliminary data.</text>
</comment>
<proteinExistence type="predicted"/>
<dbReference type="GO" id="GO:0016791">
    <property type="term" value="F:phosphatase activity"/>
    <property type="evidence" value="ECO:0007669"/>
    <property type="project" value="UniProtKB-ARBA"/>
</dbReference>
<dbReference type="Pfam" id="PF00702">
    <property type="entry name" value="Hydrolase"/>
    <property type="match status" value="1"/>
</dbReference>
<dbReference type="PRINTS" id="PR00413">
    <property type="entry name" value="HADHALOGNASE"/>
</dbReference>
<dbReference type="InterPro" id="IPR006439">
    <property type="entry name" value="HAD-SF_hydro_IA"/>
</dbReference>
<gene>
    <name evidence="2" type="ORF">BDP81DRAFT_437305</name>
</gene>
<evidence type="ECO:0000313" key="2">
    <source>
        <dbReference type="EMBL" id="KAK1624731.1"/>
    </source>
</evidence>
<name>A0AAI9ZHT0_9PEZI</name>
<sequence>MTGLPQINSHHFRPESPTLIDMAAPRPISSYSCLTFDCFGTLVDWESGMYAALSELTGQLDPFHTLYDNRAGTIELFAKHEGRRVREQPAEIYQRILEDVYGDVAQELGLEASTEAKKRFGAGIAEWAAFPDTVAALKRLRKHFKLVILSNVDRTSFSGTLSGPLREVEFDAIYTAQDIGSYKPDPRNFDYLVEHVAEDLGFSKDGIIHTAYSFPHDLVPAKKLGIVGAWIERGEEVPTVMGGKLEDVPDHLRPSWQFKSLRDMADAVDFDAANKE</sequence>
<keyword evidence="3" id="KW-1185">Reference proteome</keyword>
<dbReference type="InterPro" id="IPR036412">
    <property type="entry name" value="HAD-like_sf"/>
</dbReference>
<dbReference type="InterPro" id="IPR023214">
    <property type="entry name" value="HAD_sf"/>
</dbReference>
<dbReference type="GeneID" id="85476070"/>
<accession>A0AAI9ZHT0</accession>
<dbReference type="SFLD" id="SFLDS00003">
    <property type="entry name" value="Haloacid_Dehalogenase"/>
    <property type="match status" value="1"/>
</dbReference>
<dbReference type="Proteomes" id="UP001243989">
    <property type="component" value="Unassembled WGS sequence"/>
</dbReference>
<dbReference type="AlphaFoldDB" id="A0AAI9ZHT0"/>
<reference evidence="2" key="1">
    <citation type="submission" date="2021-06" db="EMBL/GenBank/DDBJ databases">
        <title>Comparative genomics, transcriptomics and evolutionary studies reveal genomic signatures of adaptation to plant cell wall in hemibiotrophic fungi.</title>
        <authorList>
            <consortium name="DOE Joint Genome Institute"/>
            <person name="Baroncelli R."/>
            <person name="Diaz J.F."/>
            <person name="Benocci T."/>
            <person name="Peng M."/>
            <person name="Battaglia E."/>
            <person name="Haridas S."/>
            <person name="Andreopoulos W."/>
            <person name="Labutti K."/>
            <person name="Pangilinan J."/>
            <person name="Floch G.L."/>
            <person name="Makela M.R."/>
            <person name="Henrissat B."/>
            <person name="Grigoriev I.V."/>
            <person name="Crouch J.A."/>
            <person name="De Vries R.P."/>
            <person name="Sukno S.A."/>
            <person name="Thon M.R."/>
        </authorList>
    </citation>
    <scope>NUCLEOTIDE SEQUENCE</scope>
    <source>
        <strain evidence="2">CBS 102054</strain>
    </source>
</reference>
<dbReference type="Gene3D" id="1.10.150.750">
    <property type="match status" value="1"/>
</dbReference>
<keyword evidence="1 2" id="KW-0378">Hydrolase</keyword>
<evidence type="ECO:0000313" key="3">
    <source>
        <dbReference type="Proteomes" id="UP001243989"/>
    </source>
</evidence>
<dbReference type="RefSeq" id="XP_060440726.1">
    <property type="nucleotide sequence ID" value="XM_060591208.1"/>
</dbReference>